<dbReference type="GO" id="GO:0070006">
    <property type="term" value="F:metalloaminopeptidase activity"/>
    <property type="evidence" value="ECO:0007669"/>
    <property type="project" value="InterPro"/>
</dbReference>
<dbReference type="InterPro" id="IPR008283">
    <property type="entry name" value="Peptidase_M17_N"/>
</dbReference>
<feature type="active site" evidence="8">
    <location>
        <position position="338"/>
    </location>
</feature>
<protein>
    <recommendedName>
        <fullName evidence="8">Probable cytosol aminopeptidase</fullName>
        <ecNumber evidence="8">3.4.11.1</ecNumber>
    </recommendedName>
    <alternativeName>
        <fullName evidence="8">Leucine aminopeptidase</fullName>
        <shortName evidence="8">LAP</shortName>
        <ecNumber evidence="8">3.4.11.10</ecNumber>
    </alternativeName>
    <alternativeName>
        <fullName evidence="8">Leucyl aminopeptidase</fullName>
    </alternativeName>
</protein>
<keyword evidence="6 8" id="KW-0378">Hydrolase</keyword>
<dbReference type="SUPFAM" id="SSF53187">
    <property type="entry name" value="Zn-dependent exopeptidases"/>
    <property type="match status" value="1"/>
</dbReference>
<accession>A0A0W0Z2U3</accession>
<dbReference type="OrthoDB" id="9809354at2"/>
<dbReference type="EC" id="3.4.11.1" evidence="8"/>
<dbReference type="InterPro" id="IPR043472">
    <property type="entry name" value="Macro_dom-like"/>
</dbReference>
<feature type="binding site" evidence="8">
    <location>
        <position position="257"/>
    </location>
    <ligand>
        <name>Mn(2+)</name>
        <dbReference type="ChEBI" id="CHEBI:29035"/>
        <label>1</label>
    </ligand>
</feature>
<evidence type="ECO:0000256" key="7">
    <source>
        <dbReference type="ARBA" id="ARBA00023211"/>
    </source>
</evidence>
<feature type="binding site" evidence="8">
    <location>
        <position position="336"/>
    </location>
    <ligand>
        <name>Mn(2+)</name>
        <dbReference type="ChEBI" id="CHEBI:29035"/>
        <label>2</label>
    </ligand>
</feature>
<dbReference type="PANTHER" id="PTHR11963:SF23">
    <property type="entry name" value="CYTOSOL AMINOPEPTIDASE"/>
    <property type="match status" value="1"/>
</dbReference>
<dbReference type="PROSITE" id="PS00631">
    <property type="entry name" value="CYTOSOL_AP"/>
    <property type="match status" value="1"/>
</dbReference>
<feature type="binding site" evidence="8">
    <location>
        <position position="336"/>
    </location>
    <ligand>
        <name>Mn(2+)</name>
        <dbReference type="ChEBI" id="CHEBI:29035"/>
        <label>1</label>
    </ligand>
</feature>
<dbReference type="Gene3D" id="3.40.220.10">
    <property type="entry name" value="Leucine Aminopeptidase, subunit E, domain 1"/>
    <property type="match status" value="1"/>
</dbReference>
<dbReference type="Gene3D" id="3.40.630.10">
    <property type="entry name" value="Zn peptidases"/>
    <property type="match status" value="1"/>
</dbReference>
<feature type="binding site" evidence="8">
    <location>
        <position position="257"/>
    </location>
    <ligand>
        <name>Mn(2+)</name>
        <dbReference type="ChEBI" id="CHEBI:29035"/>
        <label>2</label>
    </ligand>
</feature>
<comment type="similarity">
    <text evidence="3 8">Belongs to the peptidase M17 family.</text>
</comment>
<feature type="active site" evidence="8">
    <location>
        <position position="264"/>
    </location>
</feature>
<dbReference type="InterPro" id="IPR023042">
    <property type="entry name" value="Peptidase_M17_leu_NH2_pept"/>
</dbReference>
<name>A0A0W0Z2U3_9GAMM</name>
<dbReference type="STRING" id="45074.Lsan_1295"/>
<evidence type="ECO:0000313" key="11">
    <source>
        <dbReference type="Proteomes" id="UP000054703"/>
    </source>
</evidence>
<reference evidence="10 11" key="1">
    <citation type="submission" date="2015-11" db="EMBL/GenBank/DDBJ databases">
        <title>Genomic analysis of 38 Legionella species identifies large and diverse effector repertoires.</title>
        <authorList>
            <person name="Burstein D."/>
            <person name="Amaro F."/>
            <person name="Zusman T."/>
            <person name="Lifshitz Z."/>
            <person name="Cohen O."/>
            <person name="Gilbert J.A."/>
            <person name="Pupko T."/>
            <person name="Shuman H.A."/>
            <person name="Segal G."/>
        </authorList>
    </citation>
    <scope>NUCLEOTIDE SEQUENCE [LARGE SCALE GENOMIC DNA]</scope>
    <source>
        <strain evidence="10 11">SC-63-C7</strain>
    </source>
</reference>
<keyword evidence="8" id="KW-0963">Cytoplasm</keyword>
<dbReference type="PANTHER" id="PTHR11963">
    <property type="entry name" value="LEUCINE AMINOPEPTIDASE-RELATED"/>
    <property type="match status" value="1"/>
</dbReference>
<evidence type="ECO:0000256" key="4">
    <source>
        <dbReference type="ARBA" id="ARBA00022438"/>
    </source>
</evidence>
<keyword evidence="7 8" id="KW-0464">Manganese</keyword>
<comment type="caution">
    <text evidence="10">The sequence shown here is derived from an EMBL/GenBank/DDBJ whole genome shotgun (WGS) entry which is preliminary data.</text>
</comment>
<evidence type="ECO:0000256" key="6">
    <source>
        <dbReference type="ARBA" id="ARBA00022801"/>
    </source>
</evidence>
<dbReference type="Pfam" id="PF02789">
    <property type="entry name" value="Peptidase_M17_N"/>
    <property type="match status" value="1"/>
</dbReference>
<evidence type="ECO:0000259" key="9">
    <source>
        <dbReference type="PROSITE" id="PS00631"/>
    </source>
</evidence>
<dbReference type="Pfam" id="PF00883">
    <property type="entry name" value="Peptidase_M17"/>
    <property type="match status" value="1"/>
</dbReference>
<dbReference type="Proteomes" id="UP000054703">
    <property type="component" value="Unassembled WGS sequence"/>
</dbReference>
<evidence type="ECO:0000256" key="3">
    <source>
        <dbReference type="ARBA" id="ARBA00009528"/>
    </source>
</evidence>
<comment type="subcellular location">
    <subcellularLocation>
        <location evidence="8">Cytoplasm</location>
    </subcellularLocation>
</comment>
<evidence type="ECO:0000256" key="1">
    <source>
        <dbReference type="ARBA" id="ARBA00000135"/>
    </source>
</evidence>
<proteinExistence type="inferred from homology"/>
<evidence type="ECO:0000256" key="8">
    <source>
        <dbReference type="HAMAP-Rule" id="MF_00181"/>
    </source>
</evidence>
<comment type="catalytic activity">
    <reaction evidence="1 8">
        <text>Release of an N-terminal amino acid, Xaa-|-Yaa-, in which Xaa is preferably Leu, but may be other amino acids including Pro although not Arg or Lys, and Yaa may be Pro. Amino acid amides and methyl esters are also readily hydrolyzed, but rates on arylamides are exceedingly low.</text>
        <dbReference type="EC" id="3.4.11.1"/>
    </reaction>
</comment>
<keyword evidence="4 8" id="KW-0031">Aminopeptidase</keyword>
<dbReference type="AlphaFoldDB" id="A0A0W0Z2U3"/>
<dbReference type="EC" id="3.4.11.10" evidence="8"/>
<dbReference type="EMBL" id="LNYU01000025">
    <property type="protein sequence ID" value="KTD63465.1"/>
    <property type="molecule type" value="Genomic_DNA"/>
</dbReference>
<comment type="catalytic activity">
    <reaction evidence="2 8">
        <text>Release of an N-terminal amino acid, preferentially leucine, but not glutamic or aspartic acids.</text>
        <dbReference type="EC" id="3.4.11.10"/>
    </reaction>
</comment>
<dbReference type="NCBIfam" id="NF002074">
    <property type="entry name" value="PRK00913.1-4"/>
    <property type="match status" value="1"/>
</dbReference>
<dbReference type="PRINTS" id="PR00481">
    <property type="entry name" value="LAMNOPPTDASE"/>
</dbReference>
<evidence type="ECO:0000313" key="10">
    <source>
        <dbReference type="EMBL" id="KTD63465.1"/>
    </source>
</evidence>
<dbReference type="GO" id="GO:0030145">
    <property type="term" value="F:manganese ion binding"/>
    <property type="evidence" value="ECO:0007669"/>
    <property type="project" value="UniProtKB-UniRule"/>
</dbReference>
<dbReference type="CDD" id="cd00433">
    <property type="entry name" value="Peptidase_M17"/>
    <property type="match status" value="1"/>
</dbReference>
<comment type="function">
    <text evidence="8">Presumably involved in the processing and regular turnover of intracellular proteins. Catalyzes the removal of unsubstituted N-terminal amino acids from various peptides.</text>
</comment>
<dbReference type="HAMAP" id="MF_00181">
    <property type="entry name" value="Cytosol_peptidase_M17"/>
    <property type="match status" value="1"/>
</dbReference>
<evidence type="ECO:0000256" key="2">
    <source>
        <dbReference type="ARBA" id="ARBA00000967"/>
    </source>
</evidence>
<feature type="binding site" evidence="8">
    <location>
        <position position="334"/>
    </location>
    <ligand>
        <name>Mn(2+)</name>
        <dbReference type="ChEBI" id="CHEBI:29035"/>
        <label>1</label>
    </ligand>
</feature>
<dbReference type="GO" id="GO:0005737">
    <property type="term" value="C:cytoplasm"/>
    <property type="evidence" value="ECO:0007669"/>
    <property type="project" value="UniProtKB-SubCell"/>
</dbReference>
<comment type="cofactor">
    <cofactor evidence="8">
        <name>Mn(2+)</name>
        <dbReference type="ChEBI" id="CHEBI:29035"/>
    </cofactor>
    <text evidence="8">Binds 2 manganese ions per subunit.</text>
</comment>
<sequence length="483" mass="52522">MNYGLTSKPSLSASECLVLGVFSDTELPDFALNIDKEHHGLLSNLINKATEPGDLLWHHNPQVSVLIIQCGEKEKFNPNQLQKRLADIISALIKHRINSATLCIPQITGYSSDQQLEQMVVLIDNQRYQLLDFKKKKVKPHQLETITFYLPNASEQGIKLGKAIATGVELTRHLANMPANICTPTYLGEQAIQLAKEFSQEISCKVMGPEEMRELGMETLLAVAQGSAQPPKLIDINYQGAGNNPPIILVGKGITFDSGGLSIKPANAMDEMKYDMSGAASVLGAIKACALLKLPINVIGLIASAENMVSGTSVKSGDIVTSMSGQTVEIINTDAEGRLVLADALTYAERYKPEFVIDVATLTGGIIVALGTVASGFMTQDEELAQLIEKAAKESNDRVWRMPLDDAYQDALESPLADMINAGFDRTASSITAACFLSRFTEKYRWAHIDIAGTAWIFGKNRNATGRPVPLLIQILRHAANSR</sequence>
<dbReference type="InterPro" id="IPR000819">
    <property type="entry name" value="Peptidase_M17_C"/>
</dbReference>
<evidence type="ECO:0000256" key="5">
    <source>
        <dbReference type="ARBA" id="ARBA00022670"/>
    </source>
</evidence>
<feature type="binding site" evidence="8">
    <location>
        <position position="275"/>
    </location>
    <ligand>
        <name>Mn(2+)</name>
        <dbReference type="ChEBI" id="CHEBI:29035"/>
        <label>2</label>
    </ligand>
</feature>
<organism evidence="10 11">
    <name type="scientific">Legionella santicrucis</name>
    <dbReference type="NCBI Taxonomy" id="45074"/>
    <lineage>
        <taxon>Bacteria</taxon>
        <taxon>Pseudomonadati</taxon>
        <taxon>Pseudomonadota</taxon>
        <taxon>Gammaproteobacteria</taxon>
        <taxon>Legionellales</taxon>
        <taxon>Legionellaceae</taxon>
        <taxon>Legionella</taxon>
    </lineage>
</organism>
<dbReference type="GO" id="GO:0006508">
    <property type="term" value="P:proteolysis"/>
    <property type="evidence" value="ECO:0007669"/>
    <property type="project" value="UniProtKB-KW"/>
</dbReference>
<feature type="domain" description="Cytosol aminopeptidase" evidence="9">
    <location>
        <begin position="332"/>
        <end position="339"/>
    </location>
</feature>
<keyword evidence="5 8" id="KW-0645">Protease</keyword>
<feature type="binding site" evidence="8">
    <location>
        <position position="252"/>
    </location>
    <ligand>
        <name>Mn(2+)</name>
        <dbReference type="ChEBI" id="CHEBI:29035"/>
        <label>2</label>
    </ligand>
</feature>
<dbReference type="SUPFAM" id="SSF52949">
    <property type="entry name" value="Macro domain-like"/>
    <property type="match status" value="1"/>
</dbReference>
<dbReference type="RefSeq" id="WP_058513707.1">
    <property type="nucleotide sequence ID" value="NZ_CAAAIH010000082.1"/>
</dbReference>
<dbReference type="PATRIC" id="fig|45074.5.peg.1378"/>
<keyword evidence="11" id="KW-1185">Reference proteome</keyword>
<dbReference type="InterPro" id="IPR011356">
    <property type="entry name" value="Leucine_aapep/pepB"/>
</dbReference>
<keyword evidence="8" id="KW-0479">Metal-binding</keyword>
<gene>
    <name evidence="8 10" type="primary">pepA</name>
    <name evidence="10" type="ORF">Lsan_1295</name>
</gene>